<dbReference type="EMBL" id="CP002047">
    <property type="protein sequence ID" value="ADI11730.1"/>
    <property type="molecule type" value="Genomic_DNA"/>
</dbReference>
<evidence type="ECO:0000313" key="2">
    <source>
        <dbReference type="Proteomes" id="UP000000377"/>
    </source>
</evidence>
<dbReference type="Pfam" id="PF01042">
    <property type="entry name" value="Ribonuc_L-PSP"/>
    <property type="match status" value="1"/>
</dbReference>
<dbReference type="AlphaFoldDB" id="D7BW20"/>
<dbReference type="Proteomes" id="UP000000377">
    <property type="component" value="Chromosome"/>
</dbReference>
<dbReference type="STRING" id="749414.SBI_08612"/>
<evidence type="ECO:0000313" key="1">
    <source>
        <dbReference type="EMBL" id="ADI11730.1"/>
    </source>
</evidence>
<dbReference type="InterPro" id="IPR006175">
    <property type="entry name" value="YjgF/YER057c/UK114"/>
</dbReference>
<name>D7BW20_STRBB</name>
<dbReference type="InterPro" id="IPR035959">
    <property type="entry name" value="RutC-like_sf"/>
</dbReference>
<accession>D7BW20</accession>
<dbReference type="RefSeq" id="WP_014181179.1">
    <property type="nucleotide sequence ID" value="NC_016582.1"/>
</dbReference>
<proteinExistence type="predicted"/>
<reference evidence="1 2" key="1">
    <citation type="journal article" date="2010" name="J. Bacteriol.">
        <title>Genome sequence of the milbemycin-producing bacterium Streptomyces bingchenggensis.</title>
        <authorList>
            <person name="Wang X.J."/>
            <person name="Yan Y.J."/>
            <person name="Zhang B."/>
            <person name="An J."/>
            <person name="Wang J.J."/>
            <person name="Tian J."/>
            <person name="Jiang L."/>
            <person name="Chen Y.H."/>
            <person name="Huang S.X."/>
            <person name="Yin M."/>
            <person name="Zhang J."/>
            <person name="Gao A.L."/>
            <person name="Liu C.X."/>
            <person name="Zhu Z.X."/>
            <person name="Xiang W.S."/>
        </authorList>
    </citation>
    <scope>NUCLEOTIDE SEQUENCE [LARGE SCALE GENOMIC DNA]</scope>
    <source>
        <strain evidence="1 2">BCW-1</strain>
    </source>
</reference>
<protein>
    <submittedName>
        <fullName evidence="1">Endoribonuclease L-PSP</fullName>
    </submittedName>
</protein>
<dbReference type="SUPFAM" id="SSF55298">
    <property type="entry name" value="YjgF-like"/>
    <property type="match status" value="1"/>
</dbReference>
<dbReference type="HOGENOM" id="CLU_100715_4_5_11"/>
<dbReference type="eggNOG" id="COG0251">
    <property type="taxonomic scope" value="Bacteria"/>
</dbReference>
<dbReference type="Gene3D" id="3.30.1330.40">
    <property type="entry name" value="RutC-like"/>
    <property type="match status" value="1"/>
</dbReference>
<dbReference type="PANTHER" id="PTHR43857:SF1">
    <property type="entry name" value="YJGH FAMILY PROTEIN"/>
    <property type="match status" value="1"/>
</dbReference>
<dbReference type="PANTHER" id="PTHR43857">
    <property type="entry name" value="BLR7761 PROTEIN"/>
    <property type="match status" value="1"/>
</dbReference>
<dbReference type="KEGG" id="sbh:SBI_08612"/>
<gene>
    <name evidence="1" type="ordered locus">SBI_08612</name>
</gene>
<dbReference type="PATRIC" id="fig|749414.3.peg.8860"/>
<organism evidence="1 2">
    <name type="scientific">Streptomyces bingchenggensis (strain BCW-1)</name>
    <dbReference type="NCBI Taxonomy" id="749414"/>
    <lineage>
        <taxon>Bacteria</taxon>
        <taxon>Bacillati</taxon>
        <taxon>Actinomycetota</taxon>
        <taxon>Actinomycetes</taxon>
        <taxon>Kitasatosporales</taxon>
        <taxon>Streptomycetaceae</taxon>
        <taxon>Streptomyces</taxon>
    </lineage>
</organism>
<sequence>MATLQSFSFDVPAEQVFGYSQAVKVGETIYVAGQLSHDEDGNFLHADDFEAQAKQTFANLDKVLAHFGATRKQIVQDTVFVVNLSEHVDALAASHVEYFGDHRPATTGLSVDGLVFPGQLFEINVVVDMRLDA</sequence>
<keyword evidence="2" id="KW-1185">Reference proteome</keyword>